<evidence type="ECO:0000256" key="4">
    <source>
        <dbReference type="ARBA" id="ARBA00022722"/>
    </source>
</evidence>
<dbReference type="Pfam" id="PF00773">
    <property type="entry name" value="RNB"/>
    <property type="match status" value="1"/>
</dbReference>
<comment type="function">
    <text evidence="8">3'-5' exoribonuclease that releases 5'-nucleoside monophosphates and is involved in maturation of structured RNAs.</text>
</comment>
<evidence type="ECO:0000256" key="2">
    <source>
        <dbReference type="ARBA" id="ARBA00004496"/>
    </source>
</evidence>
<dbReference type="PANTHER" id="PTHR23355:SF9">
    <property type="entry name" value="DIS3-LIKE EXONUCLEASE 2"/>
    <property type="match status" value="1"/>
</dbReference>
<comment type="subcellular location">
    <subcellularLocation>
        <location evidence="2 8">Cytoplasm</location>
    </subcellularLocation>
</comment>
<dbReference type="GO" id="GO:0003723">
    <property type="term" value="F:RNA binding"/>
    <property type="evidence" value="ECO:0007669"/>
    <property type="project" value="UniProtKB-UniRule"/>
</dbReference>
<dbReference type="InterPro" id="IPR004476">
    <property type="entry name" value="RNase_II/RNase_R"/>
</dbReference>
<dbReference type="GO" id="GO:0006402">
    <property type="term" value="P:mRNA catabolic process"/>
    <property type="evidence" value="ECO:0007669"/>
    <property type="project" value="TreeGrafter"/>
</dbReference>
<evidence type="ECO:0000256" key="8">
    <source>
        <dbReference type="HAMAP-Rule" id="MF_01895"/>
    </source>
</evidence>
<dbReference type="HAMAP" id="MF_01895">
    <property type="entry name" value="RNase_R"/>
    <property type="match status" value="1"/>
</dbReference>
<dbReference type="GO" id="GO:0005829">
    <property type="term" value="C:cytosol"/>
    <property type="evidence" value="ECO:0007669"/>
    <property type="project" value="TreeGrafter"/>
</dbReference>
<dbReference type="PROSITE" id="PS50126">
    <property type="entry name" value="S1"/>
    <property type="match status" value="1"/>
</dbReference>
<dbReference type="SMART" id="SM00316">
    <property type="entry name" value="S1"/>
    <property type="match status" value="1"/>
</dbReference>
<keyword evidence="12" id="KW-1185">Reference proteome</keyword>
<evidence type="ECO:0000256" key="5">
    <source>
        <dbReference type="ARBA" id="ARBA00022801"/>
    </source>
</evidence>
<dbReference type="InterPro" id="IPR012340">
    <property type="entry name" value="NA-bd_OB-fold"/>
</dbReference>
<dbReference type="InterPro" id="IPR050180">
    <property type="entry name" value="RNR_Ribonuclease"/>
</dbReference>
<evidence type="ECO:0000256" key="3">
    <source>
        <dbReference type="ARBA" id="ARBA00022490"/>
    </source>
</evidence>
<dbReference type="Pfam" id="PF00575">
    <property type="entry name" value="S1"/>
    <property type="match status" value="1"/>
</dbReference>
<keyword evidence="6 8" id="KW-0269">Exonuclease</keyword>
<dbReference type="NCBIfam" id="TIGR00358">
    <property type="entry name" value="3_prime_RNase"/>
    <property type="match status" value="1"/>
</dbReference>
<evidence type="ECO:0000313" key="12">
    <source>
        <dbReference type="Proteomes" id="UP000226437"/>
    </source>
</evidence>
<feature type="compositionally biased region" description="Basic and acidic residues" evidence="9">
    <location>
        <begin position="741"/>
        <end position="751"/>
    </location>
</feature>
<dbReference type="NCBIfam" id="TIGR02063">
    <property type="entry name" value="RNase_R"/>
    <property type="match status" value="1"/>
</dbReference>
<dbReference type="OrthoDB" id="9764149at2"/>
<sequence length="764" mass="86782">MRTDRPKGVIVLIPYMSKKNTKSGKLKARDLERALYQEFKSNARKQFNPKQLQRKLKVKNSQESIQAALDKMVKTGKVKENGDHLYQFNRAAAEKRSSQYAEGRVDMTRSGAAYIIMDGEANDIFVSQNRLGNAQDGDKVKVRYWTPSGRRKPEGEVSEVLERSVTHFVGTLKIHEKFAEVVVDGPGGKSISVAVHRSELIGAKSGEKVVVQIVDWEENRFGQISGKITAVLGEPGTSNIEMQAILINNGFQITFPDAVLAESEALPGEITPQEINIRRDMREVTTFTIDPLTAKDFDDALSIQTLEDGQIEIGVHIADVSHYVKPGSALDEEAASRTTSVYLVDRVCPMLPERISNELCSLRPNEDKLTFSAVFKFDPKSFKVTDRWFGRTVIHSDRRFTYEEAQEVLDTGEGDFVDELDLMDRISDKLRKRRFKEGSIDFNTNEVRFRLDEEGKPLEVYIKDRIDTNMLIEDFMLLANREVATFIKKKEERLKQNIPFVYRVHDEPDMEKVAELANFAAALGYEMDLSSPKKVTESYNKLLAKADEDPMVKMLAPIAIRTMSKAVYTTQNIGHYGLGFENYTHFTSPIRRYADVLVHRLLEKNLEEGSLYKANPEKLEETCKHISSQERKAVTAERESIKYKQTEFMLGNVGEEFDGVINGLADFGVFIELIDNFVEGMIPFDKMDEAYDISAGKLSITGKQSGKKLKMGDVVRVRIEDVDLDRRRIDMSLVKVLKVHGQPERKEDAKPKKSRGKRRKMRNG</sequence>
<dbReference type="InterPro" id="IPR011129">
    <property type="entry name" value="CSD"/>
</dbReference>
<reference evidence="11 12" key="1">
    <citation type="submission" date="2017-10" db="EMBL/GenBank/DDBJ databases">
        <title>The draft genome sequence of Lewinella marina KCTC 32374.</title>
        <authorList>
            <person name="Wang K."/>
        </authorList>
    </citation>
    <scope>NUCLEOTIDE SEQUENCE [LARGE SCALE GENOMIC DNA]</scope>
    <source>
        <strain evidence="11 12">MKG-38</strain>
    </source>
</reference>
<evidence type="ECO:0000256" key="6">
    <source>
        <dbReference type="ARBA" id="ARBA00022839"/>
    </source>
</evidence>
<feature type="region of interest" description="Disordered" evidence="9">
    <location>
        <begin position="740"/>
        <end position="764"/>
    </location>
</feature>
<comment type="similarity">
    <text evidence="8">Belongs to the RNR ribonuclease family. RNase R subfamily.</text>
</comment>
<comment type="caution">
    <text evidence="11">The sequence shown here is derived from an EMBL/GenBank/DDBJ whole genome shotgun (WGS) entry which is preliminary data.</text>
</comment>
<feature type="domain" description="S1 motif" evidence="10">
    <location>
        <begin position="654"/>
        <end position="734"/>
    </location>
</feature>
<evidence type="ECO:0000313" key="11">
    <source>
        <dbReference type="EMBL" id="PHK99097.1"/>
    </source>
</evidence>
<dbReference type="PROSITE" id="PS01175">
    <property type="entry name" value="RIBONUCLEASE_II"/>
    <property type="match status" value="1"/>
</dbReference>
<accession>A0A2G0CGP9</accession>
<dbReference type="InterPro" id="IPR003029">
    <property type="entry name" value="S1_domain"/>
</dbReference>
<feature type="compositionally biased region" description="Basic residues" evidence="9">
    <location>
        <begin position="752"/>
        <end position="764"/>
    </location>
</feature>
<protein>
    <recommendedName>
        <fullName evidence="8">Ribonuclease R</fullName>
        <shortName evidence="8">RNase R</shortName>
        <ecNumber evidence="8">3.1.13.1</ecNumber>
    </recommendedName>
</protein>
<evidence type="ECO:0000259" key="10">
    <source>
        <dbReference type="PROSITE" id="PS50126"/>
    </source>
</evidence>
<dbReference type="CDD" id="cd04471">
    <property type="entry name" value="S1_RNase_R"/>
    <property type="match status" value="1"/>
</dbReference>
<evidence type="ECO:0000256" key="1">
    <source>
        <dbReference type="ARBA" id="ARBA00001849"/>
    </source>
</evidence>
<dbReference type="SUPFAM" id="SSF50249">
    <property type="entry name" value="Nucleic acid-binding proteins"/>
    <property type="match status" value="4"/>
</dbReference>
<dbReference type="Gene3D" id="2.40.50.140">
    <property type="entry name" value="Nucleic acid-binding proteins"/>
    <property type="match status" value="2"/>
</dbReference>
<name>A0A2G0CGP9_9BACT</name>
<keyword evidence="7 8" id="KW-0694">RNA-binding</keyword>
<keyword evidence="4 8" id="KW-0540">Nuclease</keyword>
<keyword evidence="3 8" id="KW-0963">Cytoplasm</keyword>
<dbReference type="PANTHER" id="PTHR23355">
    <property type="entry name" value="RIBONUCLEASE"/>
    <property type="match status" value="1"/>
</dbReference>
<evidence type="ECO:0000256" key="9">
    <source>
        <dbReference type="SAM" id="MobiDB-lite"/>
    </source>
</evidence>
<comment type="catalytic activity">
    <reaction evidence="1 8">
        <text>Exonucleolytic cleavage in the 3'- to 5'-direction to yield nucleoside 5'-phosphates.</text>
        <dbReference type="EC" id="3.1.13.1"/>
    </reaction>
</comment>
<organism evidence="11 12">
    <name type="scientific">Neolewinella marina</name>
    <dbReference type="NCBI Taxonomy" id="438751"/>
    <lineage>
        <taxon>Bacteria</taxon>
        <taxon>Pseudomonadati</taxon>
        <taxon>Bacteroidota</taxon>
        <taxon>Saprospiria</taxon>
        <taxon>Saprospirales</taxon>
        <taxon>Lewinellaceae</taxon>
        <taxon>Neolewinella</taxon>
    </lineage>
</organism>
<proteinExistence type="inferred from homology"/>
<evidence type="ECO:0000256" key="7">
    <source>
        <dbReference type="ARBA" id="ARBA00022884"/>
    </source>
</evidence>
<dbReference type="InterPro" id="IPR001900">
    <property type="entry name" value="RNase_II/R"/>
</dbReference>
<dbReference type="Pfam" id="PF17876">
    <property type="entry name" value="CSD2"/>
    <property type="match status" value="1"/>
</dbReference>
<dbReference type="InterPro" id="IPR040476">
    <property type="entry name" value="CSD2"/>
</dbReference>
<dbReference type="InterPro" id="IPR022966">
    <property type="entry name" value="RNase_II/R_CS"/>
</dbReference>
<gene>
    <name evidence="8 11" type="primary">rnr</name>
    <name evidence="11" type="ORF">CGL56_06445</name>
</gene>
<dbReference type="EMBL" id="PDLO01000002">
    <property type="protein sequence ID" value="PHK99097.1"/>
    <property type="molecule type" value="Genomic_DNA"/>
</dbReference>
<dbReference type="SMART" id="SM00357">
    <property type="entry name" value="CSP"/>
    <property type="match status" value="1"/>
</dbReference>
<dbReference type="Proteomes" id="UP000226437">
    <property type="component" value="Unassembled WGS sequence"/>
</dbReference>
<dbReference type="AlphaFoldDB" id="A0A2G0CGP9"/>
<dbReference type="InterPro" id="IPR013223">
    <property type="entry name" value="RNase_B_OB_dom"/>
</dbReference>
<dbReference type="InterPro" id="IPR011805">
    <property type="entry name" value="RNase_R"/>
</dbReference>
<dbReference type="GO" id="GO:0008859">
    <property type="term" value="F:exoribonuclease II activity"/>
    <property type="evidence" value="ECO:0007669"/>
    <property type="project" value="UniProtKB-UniRule"/>
</dbReference>
<dbReference type="SMART" id="SM00955">
    <property type="entry name" value="RNB"/>
    <property type="match status" value="1"/>
</dbReference>
<dbReference type="EC" id="3.1.13.1" evidence="8"/>
<dbReference type="Pfam" id="PF08206">
    <property type="entry name" value="OB_RNB"/>
    <property type="match status" value="1"/>
</dbReference>
<keyword evidence="5 8" id="KW-0378">Hydrolase</keyword>